<reference evidence="3" key="1">
    <citation type="submission" date="2018-05" db="EMBL/GenBank/DDBJ databases">
        <authorList>
            <person name="Lanie J.A."/>
            <person name="Ng W.-L."/>
            <person name="Kazmierczak K.M."/>
            <person name="Andrzejewski T.M."/>
            <person name="Davidsen T.M."/>
            <person name="Wayne K.J."/>
            <person name="Tettelin H."/>
            <person name="Glass J.I."/>
            <person name="Rusch D."/>
            <person name="Podicherti R."/>
            <person name="Tsui H.-C.T."/>
            <person name="Winkler M.E."/>
        </authorList>
    </citation>
    <scope>NUCLEOTIDE SEQUENCE</scope>
</reference>
<dbReference type="Gene3D" id="1.10.3210.10">
    <property type="entry name" value="Hypothetical protein af1432"/>
    <property type="match status" value="1"/>
</dbReference>
<dbReference type="SMART" id="SM00448">
    <property type="entry name" value="REC"/>
    <property type="match status" value="1"/>
</dbReference>
<protein>
    <recommendedName>
        <fullName evidence="2">Response regulatory domain-containing protein</fullName>
    </recommendedName>
</protein>
<feature type="domain" description="Response regulatory" evidence="2">
    <location>
        <begin position="4"/>
        <end position="119"/>
    </location>
</feature>
<evidence type="ECO:0000259" key="2">
    <source>
        <dbReference type="PROSITE" id="PS50110"/>
    </source>
</evidence>
<dbReference type="EMBL" id="UINC01021900">
    <property type="protein sequence ID" value="SVA90429.1"/>
    <property type="molecule type" value="Genomic_DNA"/>
</dbReference>
<dbReference type="Gene3D" id="3.40.50.2300">
    <property type="match status" value="1"/>
</dbReference>
<feature type="non-terminal residue" evidence="3">
    <location>
        <position position="1"/>
    </location>
</feature>
<organism evidence="3">
    <name type="scientific">marine metagenome</name>
    <dbReference type="NCBI Taxonomy" id="408172"/>
    <lineage>
        <taxon>unclassified sequences</taxon>
        <taxon>metagenomes</taxon>
        <taxon>ecological metagenomes</taxon>
    </lineage>
</organism>
<keyword evidence="1" id="KW-0597">Phosphoprotein</keyword>
<dbReference type="Pfam" id="PF00072">
    <property type="entry name" value="Response_reg"/>
    <property type="match status" value="1"/>
</dbReference>
<dbReference type="PANTHER" id="PTHR44591">
    <property type="entry name" value="STRESS RESPONSE REGULATOR PROTEIN 1"/>
    <property type="match status" value="1"/>
</dbReference>
<evidence type="ECO:0000256" key="1">
    <source>
        <dbReference type="ARBA" id="ARBA00022553"/>
    </source>
</evidence>
<gene>
    <name evidence="3" type="ORF">METZ01_LOCUS143283</name>
</gene>
<dbReference type="InterPro" id="IPR011006">
    <property type="entry name" value="CheY-like_superfamily"/>
</dbReference>
<dbReference type="PANTHER" id="PTHR44591:SF19">
    <property type="entry name" value="TWO-COMPONENT RESPONSE REGULATOR-RELATED"/>
    <property type="match status" value="1"/>
</dbReference>
<dbReference type="InterPro" id="IPR050595">
    <property type="entry name" value="Bact_response_regulator"/>
</dbReference>
<dbReference type="PROSITE" id="PS50110">
    <property type="entry name" value="RESPONSE_REGULATORY"/>
    <property type="match status" value="1"/>
</dbReference>
<accession>A0A381ZMJ7</accession>
<evidence type="ECO:0000313" key="3">
    <source>
        <dbReference type="EMBL" id="SVA90429.1"/>
    </source>
</evidence>
<dbReference type="AlphaFoldDB" id="A0A381ZMJ7"/>
<proteinExistence type="predicted"/>
<name>A0A381ZMJ7_9ZZZZ</name>
<dbReference type="SUPFAM" id="SSF52172">
    <property type="entry name" value="CheY-like"/>
    <property type="match status" value="1"/>
</dbReference>
<dbReference type="GO" id="GO:0000160">
    <property type="term" value="P:phosphorelay signal transduction system"/>
    <property type="evidence" value="ECO:0007669"/>
    <property type="project" value="InterPro"/>
</dbReference>
<sequence>VNNKILCVDDEESILKGFQLHLRKGFDLHTASSGEEGLQIFDTEGGFAVVLSDMRMPGIDGAAMLAAIKERDPDVVTMLLTGHADFEAAMAAVNDGNVFRMLSKPCPPERLIQALKAGIRQHELIVSEKILLEQTLKGAVDALSQALATAKPLFFGRAQRVRRLASELADKLEQPNKWRIEVAAIFSQIASITLPESVSEDVYHKRDLTQEVKEIVSRFPEVTEQMLEKIPRLEEVREIISKIDVQPRFEAPDEVGTRKAASIIKAALDYDHYQELGYDKTIIVQTLQGREKYYDPAVTEALKNLHLVSDQKYTLMQVKVKNLESGMRLADDLVHESGFLVAPSGTDIDPHFIRVVKNHLACYAESPFPQNIRVTVKAT</sequence>
<dbReference type="Pfam" id="PF13487">
    <property type="entry name" value="HD_5"/>
    <property type="match status" value="1"/>
</dbReference>
<dbReference type="InterPro" id="IPR001789">
    <property type="entry name" value="Sig_transdc_resp-reg_receiver"/>
</dbReference>
<dbReference type="CDD" id="cd17569">
    <property type="entry name" value="REC_HupR-like"/>
    <property type="match status" value="1"/>
</dbReference>